<accession>B3QSL2</accession>
<dbReference type="Pfam" id="PF00408">
    <property type="entry name" value="PGM_PMM_IV"/>
    <property type="match status" value="1"/>
</dbReference>
<dbReference type="InterPro" id="IPR016066">
    <property type="entry name" value="A-D-PHexomutase_CS"/>
</dbReference>
<proteinExistence type="inferred from homology"/>
<comment type="cofactor">
    <cofactor evidence="1">
        <name>Mg(2+)</name>
        <dbReference type="ChEBI" id="CHEBI:18420"/>
    </cofactor>
</comment>
<keyword evidence="4 7" id="KW-0479">Metal-binding</keyword>
<dbReference type="SUPFAM" id="SSF53738">
    <property type="entry name" value="Phosphoglucomutase, first 3 domains"/>
    <property type="match status" value="2"/>
</dbReference>
<dbReference type="EC" id="5.4.2.10" evidence="12"/>
<sequence>MEIKFGTDGWRGLIARDYTFANLKLAALAAAKYFQSHPNFKNGVCVGYDTRFMSQQFATFVAEIYSSLGIKVMLSDDFVPTPAVSLFVRDKALAGGVMITASHNPPLYNGFKVKADYGGSAHPEIIAEIEAALPDADANYKIVRNDDFIEMTDIKGYYQDYLSERLDLELIKQSGFKIGHNAMYGAGQGVVKALLGEDAIVEYHCTLDPTFQGINPEPIPRYTEDFKAFSIEQKLDVGILNDGDADRIGMTDENGEFVDSHKLFALILKYLVEVKGLRGEVAKTYALTEVINKLCEKHKLVLHKLPIGFKHVGKLMTTNDILMGGEESGGIGITSHLAERDGVFIGLLVLEIMARRGKKLSALVQELYDEFGFFYYDRNDAHLTEAEKQLAMSRASKGEFKEIDGMKVLRFENLDGYKYFFEGGWVLIRPSGTEPVLRLYSEADSKEKVEKALRFAASLAK</sequence>
<dbReference type="PRINTS" id="PR00509">
    <property type="entry name" value="PGMPMM"/>
</dbReference>
<dbReference type="Proteomes" id="UP000001208">
    <property type="component" value="Chromosome"/>
</dbReference>
<evidence type="ECO:0000259" key="8">
    <source>
        <dbReference type="Pfam" id="PF00408"/>
    </source>
</evidence>
<comment type="similarity">
    <text evidence="2 7">Belongs to the phosphohexose mutase family.</text>
</comment>
<reference evidence="12 13" key="1">
    <citation type="submission" date="2008-06" db="EMBL/GenBank/DDBJ databases">
        <title>Complete sequence of Chloroherpeton thalassium ATCC 35110.</title>
        <authorList>
            <consortium name="US DOE Joint Genome Institute"/>
            <person name="Lucas S."/>
            <person name="Copeland A."/>
            <person name="Lapidus A."/>
            <person name="Glavina del Rio T."/>
            <person name="Dalin E."/>
            <person name="Tice H."/>
            <person name="Bruce D."/>
            <person name="Goodwin L."/>
            <person name="Pitluck S."/>
            <person name="Schmutz J."/>
            <person name="Larimer F."/>
            <person name="Land M."/>
            <person name="Hauser L."/>
            <person name="Kyrpides N."/>
            <person name="Mikhailova N."/>
            <person name="Liu Z."/>
            <person name="Li T."/>
            <person name="Zhao F."/>
            <person name="Overmann J."/>
            <person name="Bryant D.A."/>
            <person name="Richardson P."/>
        </authorList>
    </citation>
    <scope>NUCLEOTIDE SEQUENCE [LARGE SCALE GENOMIC DNA]</scope>
    <source>
        <strain evidence="13">ATCC 35110 / GB-78</strain>
    </source>
</reference>
<evidence type="ECO:0000256" key="4">
    <source>
        <dbReference type="ARBA" id="ARBA00022723"/>
    </source>
</evidence>
<dbReference type="KEGG" id="cts:Ctha_1601"/>
<name>B3QSL2_CHLT3</name>
<evidence type="ECO:0000256" key="7">
    <source>
        <dbReference type="RuleBase" id="RU004326"/>
    </source>
</evidence>
<dbReference type="InterPro" id="IPR005843">
    <property type="entry name" value="A-D-PHexomutase_C"/>
</dbReference>
<organism evidence="12 13">
    <name type="scientific">Chloroherpeton thalassium (strain ATCC 35110 / GB-78)</name>
    <dbReference type="NCBI Taxonomy" id="517418"/>
    <lineage>
        <taxon>Bacteria</taxon>
        <taxon>Pseudomonadati</taxon>
        <taxon>Chlorobiota</taxon>
        <taxon>Chlorobiia</taxon>
        <taxon>Chlorobiales</taxon>
        <taxon>Chloroherpetonaceae</taxon>
        <taxon>Chloroherpeton</taxon>
    </lineage>
</organism>
<dbReference type="InterPro" id="IPR016055">
    <property type="entry name" value="A-D-PHexomutase_a/b/a-I/II/III"/>
</dbReference>
<dbReference type="RefSeq" id="WP_012500143.1">
    <property type="nucleotide sequence ID" value="NC_011026.1"/>
</dbReference>
<dbReference type="GO" id="GO:0008973">
    <property type="term" value="F:phosphopentomutase activity"/>
    <property type="evidence" value="ECO:0007669"/>
    <property type="project" value="TreeGrafter"/>
</dbReference>
<dbReference type="InterPro" id="IPR005845">
    <property type="entry name" value="A-D-PHexomutase_a/b/a-II"/>
</dbReference>
<dbReference type="InterPro" id="IPR005844">
    <property type="entry name" value="A-D-PHexomutase_a/b/a-I"/>
</dbReference>
<dbReference type="AlphaFoldDB" id="B3QSL2"/>
<dbReference type="GO" id="GO:0000287">
    <property type="term" value="F:magnesium ion binding"/>
    <property type="evidence" value="ECO:0007669"/>
    <property type="project" value="InterPro"/>
</dbReference>
<dbReference type="CDD" id="cd05800">
    <property type="entry name" value="PGM_like2"/>
    <property type="match status" value="1"/>
</dbReference>
<keyword evidence="5 7" id="KW-0460">Magnesium</keyword>
<evidence type="ECO:0000256" key="3">
    <source>
        <dbReference type="ARBA" id="ARBA00022553"/>
    </source>
</evidence>
<dbReference type="Pfam" id="PF02880">
    <property type="entry name" value="PGM_PMM_III"/>
    <property type="match status" value="1"/>
</dbReference>
<evidence type="ECO:0000313" key="13">
    <source>
        <dbReference type="Proteomes" id="UP000001208"/>
    </source>
</evidence>
<dbReference type="GO" id="GO:0008966">
    <property type="term" value="F:phosphoglucosamine mutase activity"/>
    <property type="evidence" value="ECO:0007669"/>
    <property type="project" value="UniProtKB-EC"/>
</dbReference>
<keyword evidence="3" id="KW-0597">Phosphoprotein</keyword>
<dbReference type="PANTHER" id="PTHR45745:SF1">
    <property type="entry name" value="PHOSPHOGLUCOMUTASE 2B-RELATED"/>
    <property type="match status" value="1"/>
</dbReference>
<evidence type="ECO:0000259" key="10">
    <source>
        <dbReference type="Pfam" id="PF02879"/>
    </source>
</evidence>
<evidence type="ECO:0000256" key="2">
    <source>
        <dbReference type="ARBA" id="ARBA00010231"/>
    </source>
</evidence>
<dbReference type="GO" id="GO:0005975">
    <property type="term" value="P:carbohydrate metabolic process"/>
    <property type="evidence" value="ECO:0007669"/>
    <property type="project" value="InterPro"/>
</dbReference>
<dbReference type="EMBL" id="CP001100">
    <property type="protein sequence ID" value="ACF14059.1"/>
    <property type="molecule type" value="Genomic_DNA"/>
</dbReference>
<dbReference type="PANTHER" id="PTHR45745">
    <property type="entry name" value="PHOSPHOMANNOMUTASE 45A"/>
    <property type="match status" value="1"/>
</dbReference>
<evidence type="ECO:0000256" key="1">
    <source>
        <dbReference type="ARBA" id="ARBA00001946"/>
    </source>
</evidence>
<dbReference type="Gene3D" id="3.40.120.10">
    <property type="entry name" value="Alpha-D-Glucose-1,6-Bisphosphate, subunit A, domain 3"/>
    <property type="match status" value="3"/>
</dbReference>
<dbReference type="PROSITE" id="PS00710">
    <property type="entry name" value="PGM_PMM"/>
    <property type="match status" value="1"/>
</dbReference>
<evidence type="ECO:0000313" key="12">
    <source>
        <dbReference type="EMBL" id="ACF14059.1"/>
    </source>
</evidence>
<keyword evidence="6 12" id="KW-0413">Isomerase</keyword>
<dbReference type="OrthoDB" id="9806956at2"/>
<dbReference type="Gene3D" id="3.30.310.50">
    <property type="entry name" value="Alpha-D-phosphohexomutase, C-terminal domain"/>
    <property type="match status" value="1"/>
</dbReference>
<feature type="domain" description="Alpha-D-phosphohexomutase alpha/beta/alpha" evidence="10">
    <location>
        <begin position="158"/>
        <end position="255"/>
    </location>
</feature>
<dbReference type="InterPro" id="IPR005846">
    <property type="entry name" value="A-D-PHexomutase_a/b/a-III"/>
</dbReference>
<dbReference type="Pfam" id="PF02879">
    <property type="entry name" value="PGM_PMM_II"/>
    <property type="match status" value="1"/>
</dbReference>
<dbReference type="SUPFAM" id="SSF55957">
    <property type="entry name" value="Phosphoglucomutase, C-terminal domain"/>
    <property type="match status" value="1"/>
</dbReference>
<evidence type="ECO:0000259" key="11">
    <source>
        <dbReference type="Pfam" id="PF02880"/>
    </source>
</evidence>
<evidence type="ECO:0000259" key="9">
    <source>
        <dbReference type="Pfam" id="PF02878"/>
    </source>
</evidence>
<dbReference type="InterPro" id="IPR005841">
    <property type="entry name" value="Alpha-D-phosphohexomutase_SF"/>
</dbReference>
<dbReference type="Pfam" id="PF02878">
    <property type="entry name" value="PGM_PMM_I"/>
    <property type="match status" value="1"/>
</dbReference>
<evidence type="ECO:0000256" key="5">
    <source>
        <dbReference type="ARBA" id="ARBA00022842"/>
    </source>
</evidence>
<dbReference type="eggNOG" id="COG1109">
    <property type="taxonomic scope" value="Bacteria"/>
</dbReference>
<dbReference type="HOGENOM" id="CLU_016950_7_1_10"/>
<evidence type="ECO:0000256" key="6">
    <source>
        <dbReference type="ARBA" id="ARBA00023235"/>
    </source>
</evidence>
<feature type="domain" description="Alpha-D-phosphohexomutase alpha/beta/alpha" evidence="11">
    <location>
        <begin position="259"/>
        <end position="371"/>
    </location>
</feature>
<dbReference type="InterPro" id="IPR036900">
    <property type="entry name" value="A-D-PHexomutase_C_sf"/>
</dbReference>
<feature type="domain" description="Alpha-D-phosphohexomutase alpha/beta/alpha" evidence="9">
    <location>
        <begin position="3"/>
        <end position="136"/>
    </location>
</feature>
<keyword evidence="13" id="KW-1185">Reference proteome</keyword>
<gene>
    <name evidence="12" type="ordered locus">Ctha_1601</name>
</gene>
<protein>
    <submittedName>
        <fullName evidence="12">Phosphoglucosamine mutase</fullName>
        <ecNumber evidence="12">5.4.2.10</ecNumber>
    </submittedName>
</protein>
<feature type="domain" description="Alpha-D-phosphohexomutase C-terminal" evidence="8">
    <location>
        <begin position="399"/>
        <end position="451"/>
    </location>
</feature>
<dbReference type="GO" id="GO:0006166">
    <property type="term" value="P:purine ribonucleoside salvage"/>
    <property type="evidence" value="ECO:0007669"/>
    <property type="project" value="TreeGrafter"/>
</dbReference>
<dbReference type="STRING" id="517418.Ctha_1601"/>